<feature type="transmembrane region" description="Helical" evidence="6">
    <location>
        <begin position="454"/>
        <end position="478"/>
    </location>
</feature>
<sequence length="1352" mass="151909">MDNSLVDMTRAEAEFGQVQLQMSKISGSKIPALDLTDKEAQADEGFDLLDYLRSEHQGMDSQGFPHKQIRVIFSDLGVVGKDQDRKHIKTFPDAVKDQLILPLVIINRYLKKQPTKMIISGFNGFVRPGEMCLVLGRPNSGCTTFLKVIANQRIGFTKILGTVKYAEIEALAMAKNYKGEVVYNPEDDVHHPTLTVGQTLEFALLIKTPATQLTGQTKDSYREQVLDLLLRMLGIYHTKDTCTLFVVFVFLRLSDVGNAHIQGVSGGERKHVSIAEMMATRASVLSWDNSTRGLDTSSALQYANSLRILSQVCQKTMFVTLYQAGERILSHQQRPPNIFWPASEARNYMMGLGYKDTPWQSTADYLTGETVPQTPEDMEKAYLSSKIYQQVQSDIRAYNTDLRIHTCDQEEFFRGVDHARSKFTSRRSPYTVSFYTQIWALMIREIQLKLQDRVGLILSWVTTVALSIFVGSLFLFLPVTSSGAFTRGGVLFLSVLFNVFVSFTELPSQMIGCPIMWRQTSFCFYRGGALALANIFADVPFSISKNAVFCTILYTMTGLVRSWAAFFTFNLIVYITSITLSTFSSFLGAISFSFDTEGRTASIVVMTMVMYSGYMIPQTAMRCFLVWVWYINPINYSFVALMTNEFGRLNLSCEGRSIIPNGLGYPPSLGPNQVCTLQGARPGEPVVRGEDYIHAANMGIEISFFLLFLTFLFLALENSSKGTSTPSIILYIKENKERRYLNNRLRSCKKDTKTTEVPKQEYRVSIETHLSFTWEALTYKTGKTTLLDVLANRKTEGMIGSDICASGIAVGLDFHRGTGYCEQQDVHEWTATVCEAFRFSAYLRQPTHISITGAKIDAHNYEKDTFVEEVIQILEMDDLADAAIGFPGFGLGVEARKKVTIGVELAAKPQSLLFLDEPTSGLDAQSAYTIIRILQNLTEAGQAILCAIHQPNALLFESFDRLLLLKQGGRCVYFGDVGKDLHVVRSYLEKNGGRCPDDANPAEFILEAIGIGNARQMGGKEDWADWWLRSEEYTKTQYKITHLKQILKTVLTRTNRAYFRNTDYQLTRLHNHISIGLLVGLSFLNLPNSVAAVQYRISSIFVAGVLPALIISQVEPSFISARLICVQELSSKTYAPGVFARTQFLAELPYLTICAVSYHLLWYFLTGMNPSANLIWVWEIFSVTLGQAIAALSPTIFIASQVTAPLCLVLSLICGIMVPQPVMPKFWRYWLYDLNPYTQLISGLVVNELHDLDIRCCQDEFAIVQPPIGSTYREWLSSFVAAAGGYVKNTQSTENCAYCQYSIGDHHTFLTSLNYSYRNRWRDLGIIPIFCVFNFCVTVSAAKFLTVRYAKR</sequence>
<dbReference type="GO" id="GO:0140359">
    <property type="term" value="F:ABC-type transporter activity"/>
    <property type="evidence" value="ECO:0007669"/>
    <property type="project" value="InterPro"/>
</dbReference>
<dbReference type="PANTHER" id="PTHR19241">
    <property type="entry name" value="ATP-BINDING CASSETTE TRANSPORTER"/>
    <property type="match status" value="1"/>
</dbReference>
<dbReference type="Proteomes" id="UP000001072">
    <property type="component" value="Unassembled WGS sequence"/>
</dbReference>
<organism evidence="9">
    <name type="scientific">Melampsora larici-populina (strain 98AG31 / pathotype 3-4-7)</name>
    <name type="common">Poplar leaf rust fungus</name>
    <dbReference type="NCBI Taxonomy" id="747676"/>
    <lineage>
        <taxon>Eukaryota</taxon>
        <taxon>Fungi</taxon>
        <taxon>Dikarya</taxon>
        <taxon>Basidiomycota</taxon>
        <taxon>Pucciniomycotina</taxon>
        <taxon>Pucciniomycetes</taxon>
        <taxon>Pucciniales</taxon>
        <taxon>Melampsoraceae</taxon>
        <taxon>Melampsora</taxon>
    </lineage>
</organism>
<proteinExistence type="predicted"/>
<dbReference type="Pfam" id="PF00005">
    <property type="entry name" value="ABC_tran"/>
    <property type="match status" value="1"/>
</dbReference>
<dbReference type="InParanoid" id="F4RX35"/>
<dbReference type="Pfam" id="PF01061">
    <property type="entry name" value="ABC2_membrane"/>
    <property type="match status" value="2"/>
</dbReference>
<feature type="transmembrane region" description="Helical" evidence="6">
    <location>
        <begin position="624"/>
        <end position="642"/>
    </location>
</feature>
<name>F4RX35_MELLP</name>
<evidence type="ECO:0000256" key="3">
    <source>
        <dbReference type="ARBA" id="ARBA00022692"/>
    </source>
</evidence>
<feature type="transmembrane region" description="Helical" evidence="6">
    <location>
        <begin position="1148"/>
        <end position="1165"/>
    </location>
</feature>
<evidence type="ECO:0000256" key="6">
    <source>
        <dbReference type="SAM" id="Phobius"/>
    </source>
</evidence>
<feature type="transmembrane region" description="Helical" evidence="6">
    <location>
        <begin position="1206"/>
        <end position="1223"/>
    </location>
</feature>
<keyword evidence="9" id="KW-1185">Reference proteome</keyword>
<feature type="transmembrane region" description="Helical" evidence="6">
    <location>
        <begin position="571"/>
        <end position="594"/>
    </location>
</feature>
<dbReference type="eggNOG" id="KOG0065">
    <property type="taxonomic scope" value="Eukaryota"/>
</dbReference>
<dbReference type="GO" id="GO:0016887">
    <property type="term" value="F:ATP hydrolysis activity"/>
    <property type="evidence" value="ECO:0007669"/>
    <property type="project" value="InterPro"/>
</dbReference>
<dbReference type="RefSeq" id="XP_007413687.1">
    <property type="nucleotide sequence ID" value="XM_007413625.1"/>
</dbReference>
<dbReference type="Pfam" id="PF19055">
    <property type="entry name" value="ABC2_membrane_7"/>
    <property type="match status" value="1"/>
</dbReference>
<keyword evidence="4 6" id="KW-1133">Transmembrane helix</keyword>
<evidence type="ECO:0000313" key="9">
    <source>
        <dbReference type="Proteomes" id="UP000001072"/>
    </source>
</evidence>
<evidence type="ECO:0000256" key="4">
    <source>
        <dbReference type="ARBA" id="ARBA00022989"/>
    </source>
</evidence>
<dbReference type="GeneID" id="18928858"/>
<dbReference type="PROSITE" id="PS50893">
    <property type="entry name" value="ABC_TRANSPORTER_2"/>
    <property type="match status" value="1"/>
</dbReference>
<evidence type="ECO:0000256" key="2">
    <source>
        <dbReference type="ARBA" id="ARBA00022448"/>
    </source>
</evidence>
<dbReference type="HOGENOM" id="CLU_000604_35_0_1"/>
<evidence type="ECO:0000256" key="1">
    <source>
        <dbReference type="ARBA" id="ARBA00004141"/>
    </source>
</evidence>
<dbReference type="GO" id="GO:0016020">
    <property type="term" value="C:membrane"/>
    <property type="evidence" value="ECO:0007669"/>
    <property type="project" value="UniProtKB-SubCell"/>
</dbReference>
<dbReference type="SUPFAM" id="SSF52540">
    <property type="entry name" value="P-loop containing nucleoside triphosphate hydrolases"/>
    <property type="match status" value="2"/>
</dbReference>
<dbReference type="Pfam" id="PF06422">
    <property type="entry name" value="PDR_CDR"/>
    <property type="match status" value="2"/>
</dbReference>
<protein>
    <recommendedName>
        <fullName evidence="7">ABC transporter domain-containing protein</fullName>
    </recommendedName>
</protein>
<dbReference type="Gene3D" id="3.40.50.300">
    <property type="entry name" value="P-loop containing nucleotide triphosphate hydrolases"/>
    <property type="match status" value="2"/>
</dbReference>
<evidence type="ECO:0000256" key="5">
    <source>
        <dbReference type="ARBA" id="ARBA00023136"/>
    </source>
</evidence>
<dbReference type="InterPro" id="IPR027417">
    <property type="entry name" value="P-loop_NTPase"/>
</dbReference>
<keyword evidence="3 6" id="KW-0812">Transmembrane</keyword>
<feature type="domain" description="ABC transporter" evidence="7">
    <location>
        <begin position="101"/>
        <end position="367"/>
    </location>
</feature>
<accession>F4RX35</accession>
<evidence type="ECO:0000313" key="8">
    <source>
        <dbReference type="EMBL" id="EGG02894.1"/>
    </source>
</evidence>
<dbReference type="GO" id="GO:0005524">
    <property type="term" value="F:ATP binding"/>
    <property type="evidence" value="ECO:0007669"/>
    <property type="project" value="InterPro"/>
</dbReference>
<feature type="transmembrane region" description="Helical" evidence="6">
    <location>
        <begin position="1324"/>
        <end position="1345"/>
    </location>
</feature>
<keyword evidence="5 6" id="KW-0472">Membrane</keyword>
<dbReference type="InterPro" id="IPR013525">
    <property type="entry name" value="ABC2_TM"/>
</dbReference>
<dbReference type="InterPro" id="IPR003439">
    <property type="entry name" value="ABC_transporter-like_ATP-bd"/>
</dbReference>
<gene>
    <name evidence="8" type="ORF">MELLADRAFT_53287</name>
</gene>
<keyword evidence="2" id="KW-0813">Transport</keyword>
<dbReference type="KEGG" id="mlr:MELLADRAFT_53287"/>
<comment type="subcellular location">
    <subcellularLocation>
        <location evidence="1">Membrane</location>
        <topology evidence="1">Multi-pass membrane protein</topology>
    </subcellularLocation>
</comment>
<feature type="transmembrane region" description="Helical" evidence="6">
    <location>
        <begin position="600"/>
        <end position="617"/>
    </location>
</feature>
<dbReference type="FunCoup" id="F4RX35">
    <property type="interactions" value="90"/>
</dbReference>
<reference evidence="9" key="1">
    <citation type="journal article" date="2011" name="Proc. Natl. Acad. Sci. U.S.A.">
        <title>Obligate biotrophy features unraveled by the genomic analysis of rust fungi.</title>
        <authorList>
            <person name="Duplessis S."/>
            <person name="Cuomo C.A."/>
            <person name="Lin Y.-C."/>
            <person name="Aerts A."/>
            <person name="Tisserant E."/>
            <person name="Veneault-Fourrey C."/>
            <person name="Joly D.L."/>
            <person name="Hacquard S."/>
            <person name="Amselem J."/>
            <person name="Cantarel B.L."/>
            <person name="Chiu R."/>
            <person name="Coutinho P.M."/>
            <person name="Feau N."/>
            <person name="Field M."/>
            <person name="Frey P."/>
            <person name="Gelhaye E."/>
            <person name="Goldberg J."/>
            <person name="Grabherr M.G."/>
            <person name="Kodira C.D."/>
            <person name="Kohler A."/>
            <person name="Kuees U."/>
            <person name="Lindquist E.A."/>
            <person name="Lucas S.M."/>
            <person name="Mago R."/>
            <person name="Mauceli E."/>
            <person name="Morin E."/>
            <person name="Murat C."/>
            <person name="Pangilinan J.L."/>
            <person name="Park R."/>
            <person name="Pearson M."/>
            <person name="Quesneville H."/>
            <person name="Rouhier N."/>
            <person name="Sakthikumar S."/>
            <person name="Salamov A.A."/>
            <person name="Schmutz J."/>
            <person name="Selles B."/>
            <person name="Shapiro H."/>
            <person name="Tanguay P."/>
            <person name="Tuskan G.A."/>
            <person name="Henrissat B."/>
            <person name="Van de Peer Y."/>
            <person name="Rouze P."/>
            <person name="Ellis J.G."/>
            <person name="Dodds P.N."/>
            <person name="Schein J.E."/>
            <person name="Zhong S."/>
            <person name="Hamelin R.C."/>
            <person name="Grigoriev I.V."/>
            <person name="Szabo L.J."/>
            <person name="Martin F."/>
        </authorList>
    </citation>
    <scope>NUCLEOTIDE SEQUENCE [LARGE SCALE GENOMIC DNA]</scope>
    <source>
        <strain evidence="9">98AG31 / pathotype 3-4-7</strain>
    </source>
</reference>
<dbReference type="OrthoDB" id="245989at2759"/>
<feature type="transmembrane region" description="Helical" evidence="6">
    <location>
        <begin position="484"/>
        <end position="503"/>
    </location>
</feature>
<dbReference type="InterPro" id="IPR043926">
    <property type="entry name" value="ABCG_dom"/>
</dbReference>
<feature type="transmembrane region" description="Helical" evidence="6">
    <location>
        <begin position="692"/>
        <end position="716"/>
    </location>
</feature>
<dbReference type="InterPro" id="IPR010929">
    <property type="entry name" value="PDR_CDR_ABC"/>
</dbReference>
<dbReference type="VEuPathDB" id="FungiDB:MELLADRAFT_53287"/>
<dbReference type="EMBL" id="GL883127">
    <property type="protein sequence ID" value="EGG02894.1"/>
    <property type="molecule type" value="Genomic_DNA"/>
</dbReference>
<evidence type="ECO:0000259" key="7">
    <source>
        <dbReference type="PROSITE" id="PS50893"/>
    </source>
</evidence>
<feature type="transmembrane region" description="Helical" evidence="6">
    <location>
        <begin position="1177"/>
        <end position="1199"/>
    </location>
</feature>